<dbReference type="RefSeq" id="WP_182837199.1">
    <property type="nucleotide sequence ID" value="NZ_BAAABQ010000096.1"/>
</dbReference>
<dbReference type="InterPro" id="IPR054384">
    <property type="entry name" value="SecDF_P1_head"/>
</dbReference>
<reference evidence="3 4" key="1">
    <citation type="submission" date="2020-08" db="EMBL/GenBank/DDBJ databases">
        <title>Genomic Encyclopedia of Archaeal and Bacterial Type Strains, Phase II (KMG-II): from individual species to whole genera.</title>
        <authorList>
            <person name="Goeker M."/>
        </authorList>
    </citation>
    <scope>NUCLEOTIDE SEQUENCE [LARGE SCALE GENOMIC DNA]</scope>
    <source>
        <strain evidence="3 4">DSM 43850</strain>
    </source>
</reference>
<proteinExistence type="predicted"/>
<dbReference type="Pfam" id="PF22599">
    <property type="entry name" value="SecDF_P1_head"/>
    <property type="match status" value="1"/>
</dbReference>
<comment type="caution">
    <text evidence="3">The sequence shown here is derived from an EMBL/GenBank/DDBJ whole genome shotgun (WGS) entry which is preliminary data.</text>
</comment>
<evidence type="ECO:0000313" key="3">
    <source>
        <dbReference type="EMBL" id="MBA8925073.1"/>
    </source>
</evidence>
<evidence type="ECO:0000259" key="2">
    <source>
        <dbReference type="Pfam" id="PF22599"/>
    </source>
</evidence>
<keyword evidence="4" id="KW-1185">Reference proteome</keyword>
<dbReference type="Gene3D" id="3.30.1360.200">
    <property type="match status" value="1"/>
</dbReference>
<organism evidence="3 4">
    <name type="scientific">Kutzneria viridogrisea</name>
    <dbReference type="NCBI Taxonomy" id="47990"/>
    <lineage>
        <taxon>Bacteria</taxon>
        <taxon>Bacillati</taxon>
        <taxon>Actinomycetota</taxon>
        <taxon>Actinomycetes</taxon>
        <taxon>Pseudonocardiales</taxon>
        <taxon>Pseudonocardiaceae</taxon>
        <taxon>Kutzneria</taxon>
    </lineage>
</organism>
<feature type="domain" description="SecDF P1 head subdomain" evidence="2">
    <location>
        <begin position="110"/>
        <end position="206"/>
    </location>
</feature>
<protein>
    <submittedName>
        <fullName evidence="3">Preprotein translocase subunit SecD</fullName>
    </submittedName>
</protein>
<feature type="transmembrane region" description="Helical" evidence="1">
    <location>
        <begin position="12"/>
        <end position="37"/>
    </location>
</feature>
<keyword evidence="1" id="KW-0472">Membrane</keyword>
<sequence>MIHEPRHRADRSWPILVPVTVLGAIALFCGVATQFVLTTRTTPTPAETTLVFRPVVEDSAAVQRSAQSTVDRQATGLTARALEDLDCSRLRPLPGKEDPHKPLLTCDHARQTRYLLGPAFLDASGIQSARATFESEQGSWVVWLTFTPEGARTWSDYTGAHVGGQVAFTLDGEVVSAPRINQPIAGDTQVSGSFTEQAARQLAEALTRN</sequence>
<dbReference type="Proteomes" id="UP000517916">
    <property type="component" value="Unassembled WGS sequence"/>
</dbReference>
<accession>A0ABR6BDX5</accession>
<gene>
    <name evidence="3" type="ORF">BC739_002272</name>
</gene>
<evidence type="ECO:0000313" key="4">
    <source>
        <dbReference type="Proteomes" id="UP000517916"/>
    </source>
</evidence>
<name>A0ABR6BDX5_9PSEU</name>
<dbReference type="EMBL" id="JACJID010000002">
    <property type="protein sequence ID" value="MBA8925073.1"/>
    <property type="molecule type" value="Genomic_DNA"/>
</dbReference>
<evidence type="ECO:0000256" key="1">
    <source>
        <dbReference type="SAM" id="Phobius"/>
    </source>
</evidence>
<keyword evidence="1" id="KW-0812">Transmembrane</keyword>
<keyword evidence="1" id="KW-1133">Transmembrane helix</keyword>